<feature type="compositionally biased region" description="Pro residues" evidence="7">
    <location>
        <begin position="1"/>
        <end position="10"/>
    </location>
</feature>
<keyword evidence="2" id="KW-0805">Transcription regulation</keyword>
<dbReference type="SUPFAM" id="SSF57959">
    <property type="entry name" value="Leucine zipper domain"/>
    <property type="match status" value="1"/>
</dbReference>
<dbReference type="InterPro" id="IPR046347">
    <property type="entry name" value="bZIP_sf"/>
</dbReference>
<reference evidence="9 10" key="1">
    <citation type="journal article" date="2018" name="Proc. Natl. Acad. Sci. U.S.A.">
        <title>Draft genome sequence of Camellia sinensis var. sinensis provides insights into the evolution of the tea genome and tea quality.</title>
        <authorList>
            <person name="Wei C."/>
            <person name="Yang H."/>
            <person name="Wang S."/>
            <person name="Zhao J."/>
            <person name="Liu C."/>
            <person name="Gao L."/>
            <person name="Xia E."/>
            <person name="Lu Y."/>
            <person name="Tai Y."/>
            <person name="She G."/>
            <person name="Sun J."/>
            <person name="Cao H."/>
            <person name="Tong W."/>
            <person name="Gao Q."/>
            <person name="Li Y."/>
            <person name="Deng W."/>
            <person name="Jiang X."/>
            <person name="Wang W."/>
            <person name="Chen Q."/>
            <person name="Zhang S."/>
            <person name="Li H."/>
            <person name="Wu J."/>
            <person name="Wang P."/>
            <person name="Li P."/>
            <person name="Shi C."/>
            <person name="Zheng F."/>
            <person name="Jian J."/>
            <person name="Huang B."/>
            <person name="Shan D."/>
            <person name="Shi M."/>
            <person name="Fang C."/>
            <person name="Yue Y."/>
            <person name="Li F."/>
            <person name="Li D."/>
            <person name="Wei S."/>
            <person name="Han B."/>
            <person name="Jiang C."/>
            <person name="Yin Y."/>
            <person name="Xia T."/>
            <person name="Zhang Z."/>
            <person name="Bennetzen J.L."/>
            <person name="Zhao S."/>
            <person name="Wan X."/>
        </authorList>
    </citation>
    <scope>NUCLEOTIDE SEQUENCE [LARGE SCALE GENOMIC DNA]</scope>
    <source>
        <strain evidence="10">cv. Shuchazao</strain>
        <tissue evidence="9">Leaf</tissue>
    </source>
</reference>
<dbReference type="Gene3D" id="1.20.5.170">
    <property type="match status" value="1"/>
</dbReference>
<keyword evidence="4" id="KW-0804">Transcription</keyword>
<keyword evidence="5" id="KW-0539">Nucleus</keyword>
<dbReference type="InterPro" id="IPR044759">
    <property type="entry name" value="bZIP_RF2"/>
</dbReference>
<dbReference type="Proteomes" id="UP000306102">
    <property type="component" value="Unassembled WGS sequence"/>
</dbReference>
<evidence type="ECO:0000256" key="1">
    <source>
        <dbReference type="ARBA" id="ARBA00004123"/>
    </source>
</evidence>
<evidence type="ECO:0000313" key="9">
    <source>
        <dbReference type="EMBL" id="THF94308.1"/>
    </source>
</evidence>
<keyword evidence="6" id="KW-0175">Coiled coil</keyword>
<evidence type="ECO:0000256" key="6">
    <source>
        <dbReference type="SAM" id="Coils"/>
    </source>
</evidence>
<comment type="subcellular location">
    <subcellularLocation>
        <location evidence="1">Nucleus</location>
    </subcellularLocation>
</comment>
<dbReference type="Pfam" id="PF00170">
    <property type="entry name" value="bZIP_1"/>
    <property type="match status" value="1"/>
</dbReference>
<feature type="coiled-coil region" evidence="6">
    <location>
        <begin position="186"/>
        <end position="220"/>
    </location>
</feature>
<feature type="compositionally biased region" description="Polar residues" evidence="7">
    <location>
        <begin position="286"/>
        <end position="345"/>
    </location>
</feature>
<organism evidence="9 10">
    <name type="scientific">Camellia sinensis var. sinensis</name>
    <name type="common">China tea</name>
    <dbReference type="NCBI Taxonomy" id="542762"/>
    <lineage>
        <taxon>Eukaryota</taxon>
        <taxon>Viridiplantae</taxon>
        <taxon>Streptophyta</taxon>
        <taxon>Embryophyta</taxon>
        <taxon>Tracheophyta</taxon>
        <taxon>Spermatophyta</taxon>
        <taxon>Magnoliopsida</taxon>
        <taxon>eudicotyledons</taxon>
        <taxon>Gunneridae</taxon>
        <taxon>Pentapetalae</taxon>
        <taxon>asterids</taxon>
        <taxon>Ericales</taxon>
        <taxon>Theaceae</taxon>
        <taxon>Camellia</taxon>
    </lineage>
</organism>
<dbReference type="GO" id="GO:0003677">
    <property type="term" value="F:DNA binding"/>
    <property type="evidence" value="ECO:0007669"/>
    <property type="project" value="UniProtKB-KW"/>
</dbReference>
<dbReference type="GO" id="GO:0003700">
    <property type="term" value="F:DNA-binding transcription factor activity"/>
    <property type="evidence" value="ECO:0007669"/>
    <property type="project" value="InterPro"/>
</dbReference>
<gene>
    <name evidence="9" type="ORF">TEA_020344</name>
</gene>
<dbReference type="CDD" id="cd14703">
    <property type="entry name" value="bZIP_plant_RF2"/>
    <property type="match status" value="1"/>
</dbReference>
<dbReference type="EMBL" id="SDRB02013711">
    <property type="protein sequence ID" value="THF94308.1"/>
    <property type="molecule type" value="Genomic_DNA"/>
</dbReference>
<sequence>MEMQGPPSPNPTSISPQHASNNNPSPTTPSSPSIPVLFGNSDSEEPSLFKGVHRRALSDGNFQTTGDDEVGLSGDPVNGSIVGSMDDDDLFSAFFDLQKFARSEDDGGVRDFMDQEDSGSGSGGGVVESEKTLKFRHRYGSSLEGLGDANEVKKAIPPEKLAEIWAVDPKRVKRILANRQSAARSKERKARYVVELERKVQSLQSEATNLSAQLTIYQRDTTGLITENAELKIRLQAMEQQAHLRDALNEALKQEVERLKIATGEIKTPSESYSLGGWRIPCSPVASPSTMQQPMQYSPLASPSTMQQPMQYSPLASPSTLQSMSYTSVAASPSPSTMQLQNMSYSPAASPSPSTTPNLFPLPKNSVPVLSQVPQFHNSRSSLSSRRLRPGQNESLARLQGFDMTSNRGSNLVNMEGPPVSGSDSSSPTQLLTP</sequence>
<feature type="compositionally biased region" description="Polar residues" evidence="7">
    <location>
        <begin position="368"/>
        <end position="378"/>
    </location>
</feature>
<keyword evidence="3" id="KW-0238">DNA-binding</keyword>
<feature type="domain" description="BZIP" evidence="8">
    <location>
        <begin position="168"/>
        <end position="231"/>
    </location>
</feature>
<feature type="compositionally biased region" description="Polar residues" evidence="7">
    <location>
        <begin position="403"/>
        <end position="413"/>
    </location>
</feature>
<name>A0A4S4CXB1_CAMSN</name>
<dbReference type="AlphaFoldDB" id="A0A4S4CXB1"/>
<feature type="compositionally biased region" description="Low complexity" evidence="7">
    <location>
        <begin position="417"/>
        <end position="428"/>
    </location>
</feature>
<dbReference type="STRING" id="542762.A0A4S4CXB1"/>
<keyword evidence="10" id="KW-1185">Reference proteome</keyword>
<dbReference type="PANTHER" id="PTHR13690">
    <property type="entry name" value="TRANSCRIPTION FACTOR POSF21-RELATED"/>
    <property type="match status" value="1"/>
</dbReference>
<comment type="caution">
    <text evidence="9">The sequence shown here is derived from an EMBL/GenBank/DDBJ whole genome shotgun (WGS) entry which is preliminary data.</text>
</comment>
<evidence type="ECO:0000256" key="5">
    <source>
        <dbReference type="ARBA" id="ARBA00023242"/>
    </source>
</evidence>
<evidence type="ECO:0000256" key="7">
    <source>
        <dbReference type="SAM" id="MobiDB-lite"/>
    </source>
</evidence>
<dbReference type="GO" id="GO:0005634">
    <property type="term" value="C:nucleus"/>
    <property type="evidence" value="ECO:0007669"/>
    <property type="project" value="UniProtKB-SubCell"/>
</dbReference>
<feature type="compositionally biased region" description="Low complexity" evidence="7">
    <location>
        <begin position="20"/>
        <end position="35"/>
    </location>
</feature>
<evidence type="ECO:0000256" key="3">
    <source>
        <dbReference type="ARBA" id="ARBA00023125"/>
    </source>
</evidence>
<feature type="region of interest" description="Disordered" evidence="7">
    <location>
        <begin position="285"/>
        <end position="434"/>
    </location>
</feature>
<dbReference type="FunFam" id="1.20.5.170:FF:000009">
    <property type="entry name" value="probable transcription factor PosF21"/>
    <property type="match status" value="1"/>
</dbReference>
<evidence type="ECO:0000256" key="2">
    <source>
        <dbReference type="ARBA" id="ARBA00023015"/>
    </source>
</evidence>
<dbReference type="PANTHER" id="PTHR13690:SF103">
    <property type="entry name" value="BZIP TRANSCRIPTION FACTOR 18"/>
    <property type="match status" value="1"/>
</dbReference>
<evidence type="ECO:0000259" key="8">
    <source>
        <dbReference type="PROSITE" id="PS50217"/>
    </source>
</evidence>
<dbReference type="PROSITE" id="PS50217">
    <property type="entry name" value="BZIP"/>
    <property type="match status" value="1"/>
</dbReference>
<dbReference type="SMART" id="SM00338">
    <property type="entry name" value="BRLZ"/>
    <property type="match status" value="1"/>
</dbReference>
<evidence type="ECO:0000313" key="10">
    <source>
        <dbReference type="Proteomes" id="UP000306102"/>
    </source>
</evidence>
<dbReference type="InterPro" id="IPR004827">
    <property type="entry name" value="bZIP"/>
</dbReference>
<feature type="compositionally biased region" description="Low complexity" evidence="7">
    <location>
        <begin position="346"/>
        <end position="357"/>
    </location>
</feature>
<feature type="region of interest" description="Disordered" evidence="7">
    <location>
        <begin position="1"/>
        <end position="79"/>
    </location>
</feature>
<evidence type="ECO:0000256" key="4">
    <source>
        <dbReference type="ARBA" id="ARBA00023163"/>
    </source>
</evidence>
<proteinExistence type="predicted"/>
<accession>A0A4S4CXB1</accession>
<protein>
    <recommendedName>
        <fullName evidence="8">BZIP domain-containing protein</fullName>
    </recommendedName>
</protein>